<evidence type="ECO:0000259" key="6">
    <source>
        <dbReference type="Pfam" id="PF04130"/>
    </source>
</evidence>
<name>A0A1G4J778_9SACH</name>
<dbReference type="GO" id="GO:0005874">
    <property type="term" value="C:microtubule"/>
    <property type="evidence" value="ECO:0007669"/>
    <property type="project" value="UniProtKB-KW"/>
</dbReference>
<comment type="similarity">
    <text evidence="1 5">Belongs to the TUBGCP family.</text>
</comment>
<dbReference type="GO" id="GO:0051011">
    <property type="term" value="F:microtubule minus-end binding"/>
    <property type="evidence" value="ECO:0007669"/>
    <property type="project" value="TreeGrafter"/>
</dbReference>
<dbReference type="InterPro" id="IPR041470">
    <property type="entry name" value="GCP_N"/>
</dbReference>
<dbReference type="EMBL" id="LT598454">
    <property type="protein sequence ID" value="SCU85499.1"/>
    <property type="molecule type" value="Genomic_DNA"/>
</dbReference>
<gene>
    <name evidence="8" type="ORF">LADA_0D07888G</name>
</gene>
<dbReference type="Proteomes" id="UP000190274">
    <property type="component" value="Chromosome D"/>
</dbReference>
<sequence>MDLKANLLYIIRELVSSSLPDALITGLQEEASAVVASPSVSVEQMTRIVNKYKKRAIQTMDSLSRWQKLEGLLQLVTTSPNEEEASAYVQLMRNTLLDVHSPHHQRSPRMSQDSVLSSHLLSTHDNLVTPIKGSRNSPGYAESFENIDRYSDRRSIVSSNYGMMAGARHDMVTLSSLADPYFSATANELEIRECLPFTLLATTSHMFSFDKSGIHIPTSVPNGESGMLHILFEAGLLYCFLQKQVEVHRAESNVSPLKVAFLSFVDDRVHEYMIRINQISNSPQIQSLKAFYVEIVEWLVEFRIYYKLVTDFHKMRGDQLVSRIYDLKEHGDLTVQRVFKSLYCSLALLYYEYLANWLTRGQLETYQEFFIERIEPSKHDSANLKLNSEKIPSFIPLTTAEEIFIIGKTYLYLEKDCLEIQWTNGNNQKYTRIYDTLKGSELSLEFRKTVHYHYFEITSFCRETLEDKFSFRKVLQMLRDVLFMGKGDFIDQMIHNSADFLQQPSATLPSYKLTRCLHESIKQSSLKFMLGTSQMSKIVDGIDARVLELGHGSIGWDVFTLDYLAERPLATLLNFKQTGGRNEYLRIFNFLWRIKKNNYFFQNEWLRNNSLMRDFRQLRRNRPFMRDVLRKMSKINALKFNVLHINRKLENHCFRYIIEENYACMQMKMTDDNRPVKSTMKITQIKNGLRVVQGILKPNPLLISKITSDNSTGQQETSFSIDELQEIHDDYLQQIINHRLLDSTSQNSKKGAFSNQYYPSTLIMLLGDIYGFIVLYSNFNDIIHELLIVLSLQSGSEVTKLLTSFNTLLSDIVTNYKRIQSIAYYLIKDLKADGDTELLSLSKILR</sequence>
<evidence type="ECO:0000313" key="9">
    <source>
        <dbReference type="Proteomes" id="UP000190274"/>
    </source>
</evidence>
<dbReference type="GO" id="GO:0008275">
    <property type="term" value="C:gamma-tubulin small complex"/>
    <property type="evidence" value="ECO:0007669"/>
    <property type="project" value="EnsemblFungi"/>
</dbReference>
<dbReference type="GO" id="GO:0031122">
    <property type="term" value="P:cytoplasmic microtubule organization"/>
    <property type="evidence" value="ECO:0007669"/>
    <property type="project" value="TreeGrafter"/>
</dbReference>
<organism evidence="8 9">
    <name type="scientific">Lachancea dasiensis</name>
    <dbReference type="NCBI Taxonomy" id="1072105"/>
    <lineage>
        <taxon>Eukaryota</taxon>
        <taxon>Fungi</taxon>
        <taxon>Dikarya</taxon>
        <taxon>Ascomycota</taxon>
        <taxon>Saccharomycotina</taxon>
        <taxon>Saccharomycetes</taxon>
        <taxon>Saccharomycetales</taxon>
        <taxon>Saccharomycetaceae</taxon>
        <taxon>Lachancea</taxon>
    </lineage>
</organism>
<dbReference type="InterPro" id="IPR007259">
    <property type="entry name" value="GCP"/>
</dbReference>
<dbReference type="GO" id="GO:0000922">
    <property type="term" value="C:spindle pole"/>
    <property type="evidence" value="ECO:0007669"/>
    <property type="project" value="InterPro"/>
</dbReference>
<dbReference type="GO" id="GO:0051321">
    <property type="term" value="P:meiotic cell cycle"/>
    <property type="evidence" value="ECO:0007669"/>
    <property type="project" value="TreeGrafter"/>
</dbReference>
<dbReference type="PANTHER" id="PTHR19302:SF33">
    <property type="entry name" value="GAMMA-TUBULIN COMPLEX COMPONENT 5"/>
    <property type="match status" value="1"/>
</dbReference>
<reference evidence="8 9" key="1">
    <citation type="submission" date="2016-03" db="EMBL/GenBank/DDBJ databases">
        <authorList>
            <person name="Devillers H."/>
        </authorList>
    </citation>
    <scope>NUCLEOTIDE SEQUENCE [LARGE SCALE GENOMIC DNA]</scope>
    <source>
        <strain evidence="8">CBS 10888</strain>
    </source>
</reference>
<dbReference type="GO" id="GO:0007052">
    <property type="term" value="P:mitotic spindle organization"/>
    <property type="evidence" value="ECO:0007669"/>
    <property type="project" value="EnsemblFungi"/>
</dbReference>
<dbReference type="GO" id="GO:0051225">
    <property type="term" value="P:spindle assembly"/>
    <property type="evidence" value="ECO:0007669"/>
    <property type="project" value="TreeGrafter"/>
</dbReference>
<evidence type="ECO:0000256" key="2">
    <source>
        <dbReference type="ARBA" id="ARBA00022490"/>
    </source>
</evidence>
<dbReference type="InterPro" id="IPR040457">
    <property type="entry name" value="GCP_C"/>
</dbReference>
<feature type="domain" description="Gamma tubulin complex component C-terminal" evidence="6">
    <location>
        <begin position="474"/>
        <end position="817"/>
    </location>
</feature>
<dbReference type="GO" id="GO:0007020">
    <property type="term" value="P:microtubule nucleation"/>
    <property type="evidence" value="ECO:0007669"/>
    <property type="project" value="EnsemblFungi"/>
</dbReference>
<dbReference type="OrthoDB" id="5860513at2759"/>
<dbReference type="PANTHER" id="PTHR19302">
    <property type="entry name" value="GAMMA TUBULIN COMPLEX PROTEIN"/>
    <property type="match status" value="1"/>
</dbReference>
<comment type="subcellular location">
    <subcellularLocation>
        <location evidence="5">Cytoplasm</location>
        <location evidence="5">Cytoskeleton</location>
        <location evidence="5">Microtubule organizing center</location>
    </subcellularLocation>
</comment>
<dbReference type="GO" id="GO:0043015">
    <property type="term" value="F:gamma-tubulin binding"/>
    <property type="evidence" value="ECO:0007669"/>
    <property type="project" value="EnsemblFungi"/>
</dbReference>
<evidence type="ECO:0000256" key="3">
    <source>
        <dbReference type="ARBA" id="ARBA00022701"/>
    </source>
</evidence>
<dbReference type="AlphaFoldDB" id="A0A1G4J778"/>
<evidence type="ECO:0000313" key="8">
    <source>
        <dbReference type="EMBL" id="SCU85499.1"/>
    </source>
</evidence>
<dbReference type="STRING" id="1266660.A0A1G4J778"/>
<protein>
    <recommendedName>
        <fullName evidence="5">Spindle pole body component</fullName>
    </recommendedName>
</protein>
<keyword evidence="2 5" id="KW-0963">Cytoplasm</keyword>
<dbReference type="GO" id="GO:0005824">
    <property type="term" value="C:outer plaque of spindle pole body"/>
    <property type="evidence" value="ECO:0007669"/>
    <property type="project" value="EnsemblFungi"/>
</dbReference>
<dbReference type="Gene3D" id="1.20.120.1900">
    <property type="entry name" value="Gamma-tubulin complex, C-terminal domain"/>
    <property type="match status" value="1"/>
</dbReference>
<keyword evidence="4 5" id="KW-0206">Cytoskeleton</keyword>
<keyword evidence="9" id="KW-1185">Reference proteome</keyword>
<dbReference type="GO" id="GO:0005822">
    <property type="term" value="C:inner plaque of spindle pole body"/>
    <property type="evidence" value="ECO:0007669"/>
    <property type="project" value="EnsemblFungi"/>
</dbReference>
<evidence type="ECO:0000259" key="7">
    <source>
        <dbReference type="Pfam" id="PF17681"/>
    </source>
</evidence>
<keyword evidence="3 5" id="KW-0493">Microtubule</keyword>
<evidence type="ECO:0000256" key="4">
    <source>
        <dbReference type="ARBA" id="ARBA00023212"/>
    </source>
</evidence>
<evidence type="ECO:0000256" key="1">
    <source>
        <dbReference type="ARBA" id="ARBA00010337"/>
    </source>
</evidence>
<dbReference type="Pfam" id="PF04130">
    <property type="entry name" value="GCP_C_terminal"/>
    <property type="match status" value="1"/>
</dbReference>
<dbReference type="InterPro" id="IPR042241">
    <property type="entry name" value="GCP_C_sf"/>
</dbReference>
<feature type="domain" description="Gamma tubulin complex component protein N-terminal" evidence="7">
    <location>
        <begin position="194"/>
        <end position="468"/>
    </location>
</feature>
<dbReference type="Pfam" id="PF17681">
    <property type="entry name" value="GCP_N_terminal"/>
    <property type="match status" value="1"/>
</dbReference>
<evidence type="ECO:0000256" key="5">
    <source>
        <dbReference type="RuleBase" id="RU363050"/>
    </source>
</evidence>
<accession>A0A1G4J778</accession>
<proteinExistence type="inferred from homology"/>